<dbReference type="CDD" id="cd00121">
    <property type="entry name" value="MATH"/>
    <property type="match status" value="1"/>
</dbReference>
<feature type="domain" description="BTB" evidence="1">
    <location>
        <begin position="339"/>
        <end position="406"/>
    </location>
</feature>
<dbReference type="Pfam" id="PF00651">
    <property type="entry name" value="BTB"/>
    <property type="match status" value="1"/>
</dbReference>
<dbReference type="InterPro" id="IPR008974">
    <property type="entry name" value="TRAF-like"/>
</dbReference>
<dbReference type="Pfam" id="PF22486">
    <property type="entry name" value="MATH_2"/>
    <property type="match status" value="1"/>
</dbReference>
<organism evidence="3 4">
    <name type="scientific">Argiope bruennichi</name>
    <name type="common">Wasp spider</name>
    <name type="synonym">Aranea bruennichi</name>
    <dbReference type="NCBI Taxonomy" id="94029"/>
    <lineage>
        <taxon>Eukaryota</taxon>
        <taxon>Metazoa</taxon>
        <taxon>Ecdysozoa</taxon>
        <taxon>Arthropoda</taxon>
        <taxon>Chelicerata</taxon>
        <taxon>Arachnida</taxon>
        <taxon>Araneae</taxon>
        <taxon>Araneomorphae</taxon>
        <taxon>Entelegynae</taxon>
        <taxon>Araneoidea</taxon>
        <taxon>Araneidae</taxon>
        <taxon>Argiope</taxon>
    </lineage>
</organism>
<dbReference type="Gene3D" id="2.60.210.10">
    <property type="entry name" value="Apoptosis, Tumor Necrosis Factor Receptor Associated Protein 2, Chain A"/>
    <property type="match status" value="1"/>
</dbReference>
<dbReference type="EMBL" id="JABXBU010002228">
    <property type="protein sequence ID" value="KAF8771279.1"/>
    <property type="molecule type" value="Genomic_DNA"/>
</dbReference>
<dbReference type="Gene3D" id="1.25.40.420">
    <property type="match status" value="1"/>
</dbReference>
<dbReference type="Proteomes" id="UP000807504">
    <property type="component" value="Unassembled WGS sequence"/>
</dbReference>
<dbReference type="SUPFAM" id="SSF54695">
    <property type="entry name" value="POZ domain"/>
    <property type="match status" value="1"/>
</dbReference>
<dbReference type="Gene3D" id="3.30.710.10">
    <property type="entry name" value="Potassium Channel Kv1.1, Chain A"/>
    <property type="match status" value="1"/>
</dbReference>
<dbReference type="InterPro" id="IPR000210">
    <property type="entry name" value="BTB/POZ_dom"/>
</dbReference>
<sequence>MALEEKCFTITWKIENLVGWSEKLREDFKISSPPFVIDAMGKTTWHLNIYPAGQKDINRNINFYLYRQKDDSTEAPINVKIELDFLDKKGFSLAAFCIDHAFKKDKGYGCRSFAKKKEVFNTRRYIFLPNDTLTARCKMWIKGDVMSQDGQCFARTRFGVEKISFLWYLKNFSTLELEKKCKYIVKSPTNNEPLMSVELFVTEDKNCDKIVRCALSLQDETILCCNLRLYLVLPDGKKKQCNQESICYSNLHESTEFTFSLTKEMFVEMKKLLLPKDILSMDWECFFSKGITLEEISYGSSSSENSEPDKTDLTNNDMVSPAISLIDTLKSFYVEKLLCDVQLRTRTGTFPAHKIVLSALSSVFQTIFSDNVNEKENDCVVIEDLENDTVKQMLGYIYASNVEVLTWESAYKLYEAANKYAILNLKNLCSLYLKNNLSPCNACEALLLADNYGDNEMKEVVMSFIVKHGKEMKNSEWRLLMNSNGKLAAEALYRLYCEN</sequence>
<dbReference type="InterPro" id="IPR002083">
    <property type="entry name" value="MATH/TRAF_dom"/>
</dbReference>
<reference evidence="3" key="2">
    <citation type="submission" date="2020-06" db="EMBL/GenBank/DDBJ databases">
        <authorList>
            <person name="Sheffer M."/>
        </authorList>
    </citation>
    <scope>NUCLEOTIDE SEQUENCE</scope>
</reference>
<dbReference type="PROSITE" id="PS50144">
    <property type="entry name" value="MATH"/>
    <property type="match status" value="1"/>
</dbReference>
<dbReference type="PANTHER" id="PTHR24413">
    <property type="entry name" value="SPECKLE-TYPE POZ PROTEIN"/>
    <property type="match status" value="1"/>
</dbReference>
<gene>
    <name evidence="3" type="ORF">HNY73_018718</name>
</gene>
<accession>A0A8T0EEN4</accession>
<dbReference type="PROSITE" id="PS50097">
    <property type="entry name" value="BTB"/>
    <property type="match status" value="1"/>
</dbReference>
<dbReference type="AlphaFoldDB" id="A0A8T0EEN4"/>
<dbReference type="GO" id="GO:0030163">
    <property type="term" value="P:protein catabolic process"/>
    <property type="evidence" value="ECO:0007669"/>
    <property type="project" value="UniProtKB-ARBA"/>
</dbReference>
<evidence type="ECO:0000259" key="2">
    <source>
        <dbReference type="PROSITE" id="PS50144"/>
    </source>
</evidence>
<evidence type="ECO:0000313" key="4">
    <source>
        <dbReference type="Proteomes" id="UP000807504"/>
    </source>
</evidence>
<reference evidence="3" key="1">
    <citation type="journal article" date="2020" name="bioRxiv">
        <title>Chromosome-level reference genome of the European wasp spider Argiope bruennichi: a resource for studies on range expansion and evolutionary adaptation.</title>
        <authorList>
            <person name="Sheffer M.M."/>
            <person name="Hoppe A."/>
            <person name="Krehenwinkel H."/>
            <person name="Uhl G."/>
            <person name="Kuss A.W."/>
            <person name="Jensen L."/>
            <person name="Jensen C."/>
            <person name="Gillespie R.G."/>
            <person name="Hoff K.J."/>
            <person name="Prost S."/>
        </authorList>
    </citation>
    <scope>NUCLEOTIDE SEQUENCE</scope>
</reference>
<evidence type="ECO:0000259" key="1">
    <source>
        <dbReference type="PROSITE" id="PS50097"/>
    </source>
</evidence>
<evidence type="ECO:0000313" key="3">
    <source>
        <dbReference type="EMBL" id="KAF8771279.1"/>
    </source>
</evidence>
<comment type="caution">
    <text evidence="3">The sequence shown here is derived from an EMBL/GenBank/DDBJ whole genome shotgun (WGS) entry which is preliminary data.</text>
</comment>
<feature type="domain" description="MATH" evidence="2">
    <location>
        <begin position="7"/>
        <end position="139"/>
    </location>
</feature>
<keyword evidence="4" id="KW-1185">Reference proteome</keyword>
<dbReference type="SUPFAM" id="SSF49599">
    <property type="entry name" value="TRAF domain-like"/>
    <property type="match status" value="1"/>
</dbReference>
<dbReference type="CDD" id="cd18186">
    <property type="entry name" value="BTB_POZ_ZBTB_KLHL-like"/>
    <property type="match status" value="1"/>
</dbReference>
<dbReference type="InterPro" id="IPR011333">
    <property type="entry name" value="SKP1/BTB/POZ_sf"/>
</dbReference>
<proteinExistence type="predicted"/>
<dbReference type="SMART" id="SM00225">
    <property type="entry name" value="BTB"/>
    <property type="match status" value="1"/>
</dbReference>
<name>A0A8T0EEN4_ARGBR</name>
<protein>
    <submittedName>
        <fullName evidence="3">TD and POZ domain-containing protein 4</fullName>
    </submittedName>
</protein>